<dbReference type="SUPFAM" id="SSF51735">
    <property type="entry name" value="NAD(P)-binding Rossmann-fold domains"/>
    <property type="match status" value="1"/>
</dbReference>
<comment type="similarity">
    <text evidence="1 3">Belongs to the short-chain dehydrogenases/reductases (SDR) family.</text>
</comment>
<dbReference type="Gene3D" id="3.40.50.720">
    <property type="entry name" value="NAD(P)-binding Rossmann-like Domain"/>
    <property type="match status" value="1"/>
</dbReference>
<sequence length="257" mass="28998">MENVVLITGASSGIGLEFSKIFAREGYNLLLVARNEEKLLSLKEELERKHKIKAEVLAKDLYKREAAEEIYKFTKEKNIQVEILVNNAGFGDFGEFASLDLKKQEEMIDVNIMALVKLTYLYLRDMKEKNRGRIMNLASLAAFQPGPLMAVYYATKAFVLSFTEALSVELKDTNIKVLALCPGPTKTDFEEKANLESSGLFKNLKNATAKEVAEYGYKKLMKGRVVAVHGFKNKTIAFGGKVFPRSIVRYVTYLIQK</sequence>
<keyword evidence="2" id="KW-0560">Oxidoreductase</keyword>
<organism evidence="4 5">
    <name type="scientific">Clostridium isatidis</name>
    <dbReference type="NCBI Taxonomy" id="182773"/>
    <lineage>
        <taxon>Bacteria</taxon>
        <taxon>Bacillati</taxon>
        <taxon>Bacillota</taxon>
        <taxon>Clostridia</taxon>
        <taxon>Eubacteriales</taxon>
        <taxon>Clostridiaceae</taxon>
        <taxon>Clostridium</taxon>
    </lineage>
</organism>
<dbReference type="InterPro" id="IPR036291">
    <property type="entry name" value="NAD(P)-bd_dom_sf"/>
</dbReference>
<dbReference type="PANTHER" id="PTHR42901">
    <property type="entry name" value="ALCOHOL DEHYDROGENASE"/>
    <property type="match status" value="1"/>
</dbReference>
<evidence type="ECO:0000313" key="5">
    <source>
        <dbReference type="Proteomes" id="UP000264883"/>
    </source>
</evidence>
<evidence type="ECO:0000256" key="3">
    <source>
        <dbReference type="RuleBase" id="RU000363"/>
    </source>
</evidence>
<protein>
    <submittedName>
        <fullName evidence="4">Short-chain dehydrogenase</fullName>
    </submittedName>
</protein>
<evidence type="ECO:0000313" key="4">
    <source>
        <dbReference type="EMBL" id="ASW43982.1"/>
    </source>
</evidence>
<dbReference type="KEGG" id="cia:BEN51_10950"/>
<evidence type="ECO:0000256" key="2">
    <source>
        <dbReference type="ARBA" id="ARBA00023002"/>
    </source>
</evidence>
<keyword evidence="5" id="KW-1185">Reference proteome</keyword>
<dbReference type="PRINTS" id="PR00081">
    <property type="entry name" value="GDHRDH"/>
</dbReference>
<dbReference type="PIRSF" id="PIRSF000126">
    <property type="entry name" value="11-beta-HSD1"/>
    <property type="match status" value="1"/>
</dbReference>
<name>A0A343JEM4_9CLOT</name>
<dbReference type="GO" id="GO:0016491">
    <property type="term" value="F:oxidoreductase activity"/>
    <property type="evidence" value="ECO:0007669"/>
    <property type="project" value="UniProtKB-KW"/>
</dbReference>
<accession>A0A343JEM4</accession>
<dbReference type="OrthoDB" id="9808814at2"/>
<dbReference type="PRINTS" id="PR00080">
    <property type="entry name" value="SDRFAMILY"/>
</dbReference>
<dbReference type="RefSeq" id="WP_119866109.1">
    <property type="nucleotide sequence ID" value="NZ_CP016786.1"/>
</dbReference>
<dbReference type="Proteomes" id="UP000264883">
    <property type="component" value="Chromosome"/>
</dbReference>
<dbReference type="InterPro" id="IPR002347">
    <property type="entry name" value="SDR_fam"/>
</dbReference>
<dbReference type="EMBL" id="CP016786">
    <property type="protein sequence ID" value="ASW43982.1"/>
    <property type="molecule type" value="Genomic_DNA"/>
</dbReference>
<gene>
    <name evidence="4" type="ORF">BEN51_10950</name>
</gene>
<dbReference type="PANTHER" id="PTHR42901:SF1">
    <property type="entry name" value="ALCOHOL DEHYDROGENASE"/>
    <property type="match status" value="1"/>
</dbReference>
<reference evidence="4 5" key="1">
    <citation type="submission" date="2016-08" db="EMBL/GenBank/DDBJ databases">
        <title>Complete Genome Sequence Of The Indigo Reducing Clostridium isatidis DSM15098.</title>
        <authorList>
            <person name="Little G.T."/>
            <person name="Minton N.P."/>
        </authorList>
    </citation>
    <scope>NUCLEOTIDE SEQUENCE [LARGE SCALE GENOMIC DNA]</scope>
    <source>
        <strain evidence="4 5">DSM 15098</strain>
    </source>
</reference>
<dbReference type="CDD" id="cd05233">
    <property type="entry name" value="SDR_c"/>
    <property type="match status" value="1"/>
</dbReference>
<dbReference type="Pfam" id="PF00106">
    <property type="entry name" value="adh_short"/>
    <property type="match status" value="1"/>
</dbReference>
<dbReference type="AlphaFoldDB" id="A0A343JEM4"/>
<proteinExistence type="inferred from homology"/>
<evidence type="ECO:0000256" key="1">
    <source>
        <dbReference type="ARBA" id="ARBA00006484"/>
    </source>
</evidence>